<dbReference type="InterPro" id="IPR011008">
    <property type="entry name" value="Dimeric_a/b-barrel"/>
</dbReference>
<comment type="caution">
    <text evidence="2">The sequence shown here is derived from an EMBL/GenBank/DDBJ whole genome shotgun (WGS) entry which is preliminary data.</text>
</comment>
<keyword evidence="2" id="KW-0560">Oxidoreductase</keyword>
<dbReference type="Pfam" id="PF03992">
    <property type="entry name" value="ABM"/>
    <property type="match status" value="1"/>
</dbReference>
<keyword evidence="3" id="KW-1185">Reference proteome</keyword>
<dbReference type="InterPro" id="IPR007138">
    <property type="entry name" value="ABM_dom"/>
</dbReference>
<dbReference type="Proteomes" id="UP001431784">
    <property type="component" value="Unassembled WGS sequence"/>
</dbReference>
<organism evidence="2 3">
    <name type="scientific">Roseinatronobacter alkalisoli</name>
    <dbReference type="NCBI Taxonomy" id="3028235"/>
    <lineage>
        <taxon>Bacteria</taxon>
        <taxon>Pseudomonadati</taxon>
        <taxon>Pseudomonadota</taxon>
        <taxon>Alphaproteobacteria</taxon>
        <taxon>Rhodobacterales</taxon>
        <taxon>Paracoccaceae</taxon>
        <taxon>Roseinatronobacter</taxon>
    </lineage>
</organism>
<dbReference type="GO" id="GO:0004497">
    <property type="term" value="F:monooxygenase activity"/>
    <property type="evidence" value="ECO:0007669"/>
    <property type="project" value="UniProtKB-KW"/>
</dbReference>
<name>A0ABT5TBV7_9RHOB</name>
<feature type="domain" description="ABM" evidence="1">
    <location>
        <begin position="7"/>
        <end position="69"/>
    </location>
</feature>
<evidence type="ECO:0000259" key="1">
    <source>
        <dbReference type="Pfam" id="PF03992"/>
    </source>
</evidence>
<gene>
    <name evidence="2" type="ORF">PUT78_16055</name>
</gene>
<dbReference type="Gene3D" id="3.30.70.100">
    <property type="match status" value="1"/>
</dbReference>
<proteinExistence type="predicted"/>
<evidence type="ECO:0000313" key="3">
    <source>
        <dbReference type="Proteomes" id="UP001431784"/>
    </source>
</evidence>
<evidence type="ECO:0000313" key="2">
    <source>
        <dbReference type="EMBL" id="MDD7972613.1"/>
    </source>
</evidence>
<sequence length="91" mass="10000">MPVALQGALRCADAAQADIVQRHLPEHIRLSRAEAGCLQFDVTPTDDPLVWAVSERFATRIAFDAHQRRVKASVWGQATAAIARSYTVTDI</sequence>
<dbReference type="EMBL" id="JAQZSM010000017">
    <property type="protein sequence ID" value="MDD7972613.1"/>
    <property type="molecule type" value="Genomic_DNA"/>
</dbReference>
<accession>A0ABT5TBV7</accession>
<keyword evidence="2" id="KW-0503">Monooxygenase</keyword>
<protein>
    <submittedName>
        <fullName evidence="2">Antibiotic biosynthesis monooxygenase</fullName>
    </submittedName>
</protein>
<dbReference type="SUPFAM" id="SSF54909">
    <property type="entry name" value="Dimeric alpha+beta barrel"/>
    <property type="match status" value="1"/>
</dbReference>
<dbReference type="RefSeq" id="WP_274353287.1">
    <property type="nucleotide sequence ID" value="NZ_JAQZSM010000017.1"/>
</dbReference>
<reference evidence="2" key="1">
    <citation type="submission" date="2023-02" db="EMBL/GenBank/DDBJ databases">
        <title>Description of Roseinatronobacter alkalisoli sp. nov., an alkaliphilic bacerium isolated from soda soil.</title>
        <authorList>
            <person name="Wei W."/>
        </authorList>
    </citation>
    <scope>NUCLEOTIDE SEQUENCE</scope>
    <source>
        <strain evidence="2">HJB301</strain>
    </source>
</reference>